<dbReference type="GO" id="GO:0006508">
    <property type="term" value="P:proteolysis"/>
    <property type="evidence" value="ECO:0007669"/>
    <property type="project" value="UniProtKB-KW"/>
</dbReference>
<keyword evidence="7" id="KW-0482">Metalloprotease</keyword>
<dbReference type="PROSITE" id="PS00143">
    <property type="entry name" value="INSULINASE"/>
    <property type="match status" value="1"/>
</dbReference>
<evidence type="ECO:0000313" key="12">
    <source>
        <dbReference type="EMBL" id="MXP09901.1"/>
    </source>
</evidence>
<gene>
    <name evidence="12" type="ORF">GRI68_06885</name>
</gene>
<comment type="cofactor">
    <cofactor evidence="1">
        <name>Zn(2+)</name>
        <dbReference type="ChEBI" id="CHEBI:29105"/>
    </cofactor>
</comment>
<feature type="domain" description="Peptidase M16 C-terminal" evidence="11">
    <location>
        <begin position="710"/>
        <end position="889"/>
    </location>
</feature>
<dbReference type="AlphaFoldDB" id="A0A6I4U638"/>
<evidence type="ECO:0000256" key="5">
    <source>
        <dbReference type="ARBA" id="ARBA00022801"/>
    </source>
</evidence>
<reference evidence="12 13" key="1">
    <citation type="submission" date="2019-12" db="EMBL/GenBank/DDBJ databases">
        <title>Genomic-based taxomic classification of the family Erythrobacteraceae.</title>
        <authorList>
            <person name="Xu L."/>
        </authorList>
    </citation>
    <scope>NUCLEOTIDE SEQUENCE [LARGE SCALE GENOMIC DNA]</scope>
    <source>
        <strain evidence="12 13">LMG 29519</strain>
    </source>
</reference>
<evidence type="ECO:0000313" key="13">
    <source>
        <dbReference type="Proteomes" id="UP000429229"/>
    </source>
</evidence>
<evidence type="ECO:0000259" key="11">
    <source>
        <dbReference type="Pfam" id="PF05193"/>
    </source>
</evidence>
<evidence type="ECO:0000256" key="2">
    <source>
        <dbReference type="ARBA" id="ARBA00007261"/>
    </source>
</evidence>
<accession>A0A6I4U638</accession>
<evidence type="ECO:0000256" key="3">
    <source>
        <dbReference type="ARBA" id="ARBA00022670"/>
    </source>
</evidence>
<evidence type="ECO:0000256" key="6">
    <source>
        <dbReference type="ARBA" id="ARBA00022833"/>
    </source>
</evidence>
<dbReference type="Pfam" id="PF05193">
    <property type="entry name" value="Peptidase_M16_C"/>
    <property type="match status" value="1"/>
</dbReference>
<evidence type="ECO:0000256" key="4">
    <source>
        <dbReference type="ARBA" id="ARBA00022723"/>
    </source>
</evidence>
<name>A0A6I4U638_9SPHN</name>
<evidence type="ECO:0000259" key="10">
    <source>
        <dbReference type="Pfam" id="PF00675"/>
    </source>
</evidence>
<proteinExistence type="inferred from homology"/>
<evidence type="ECO:0000256" key="1">
    <source>
        <dbReference type="ARBA" id="ARBA00001947"/>
    </source>
</evidence>
<protein>
    <submittedName>
        <fullName evidence="12">Insulinase family protein</fullName>
    </submittedName>
</protein>
<evidence type="ECO:0000256" key="7">
    <source>
        <dbReference type="ARBA" id="ARBA00023049"/>
    </source>
</evidence>
<evidence type="ECO:0000256" key="9">
    <source>
        <dbReference type="SAM" id="SignalP"/>
    </source>
</evidence>
<dbReference type="PANTHER" id="PTHR43690">
    <property type="entry name" value="NARDILYSIN"/>
    <property type="match status" value="1"/>
</dbReference>
<dbReference type="SUPFAM" id="SSF63411">
    <property type="entry name" value="LuxS/MPP-like metallohydrolase"/>
    <property type="match status" value="3"/>
</dbReference>
<sequence length="961" mass="104941">MLKRLFISFAALPALASCATTGAQAPATVAETDAIVVAEPVATDTNDPVWAFEESDIGVDPGYRFGVLDNGMRYIIRSNDTPEGQGLVRMVVETGSIDETESEQGFAHFLEHMVFNGSTNVPEGEMVKLLERKGLAFGADTNASTGIDVTQYKLDLPNNSEDILDTALMLMRETVSELTISQEAVDREKGVVLAERRDRNSFAFKNTIDSLAFSYPDARFPKRLPIGQAETIEAATSEGLRAYWEREYVPAATTLIVVGDFDIDMVEAKIRDGFADWDRSGETDLTSAGPIDPAYAGATDIYLDPALPEVVTFERNDVYIDRPDTIAERKANTLRGIAYGIIGRRMTRLAREEDPPFRGARFGTGDVLDAGRATSLTVQTIDGQWQRGVDAAIDEYNRALAFGFTEAEVAEQIANRRTGLENAAANEGTRSNAFLTGAAIALVTSDSVPSLPSDGLERFNAFADEITPEAVLAALRDDVIPLDNPNIRFIGKTAPEGGEQALRAAWNTAIARAPEPLEEAEVLAWPYTDFGTPGTVVSDQVGEALGIRRIRFDNGVMLNLKRTELADNQILVQYNLDGGSLLDTKDDPLATAIATLLPLGGLGELSADELQTALAGRTVSTSFNTTTDTFYGYVRTTPRDLDLQLQVMTAMLTDPGYRAEAVTRYRQSLDDYFARLYATPGAAYGAKIGEILSDGDPRFTLQPEDAYRALDFDDLRNAIGDRLAKGAIEIGVVGDIDEQAVIEAVAATFGALPDREPEFRRYDDNRSRSFTATRGEVRIEHTGEPDQAQVRFVWPTVDDSDFDRDVQLSLLARVVDIALTDNLREELGQAYSPYAGSSTSRIYRDYGTFLAGAGVDYALLDEARDAVIETITMLREAPIDDDLIQRARQPVLEGYDNALKTNGGWMGLVEDAQRRTESLRRYLAGKDAVLAVTGEQLQALAREYLDPDAAVQVLVVPKAED</sequence>
<dbReference type="InterPro" id="IPR050626">
    <property type="entry name" value="Peptidase_M16"/>
</dbReference>
<keyword evidence="5" id="KW-0378">Hydrolase</keyword>
<feature type="signal peptide" evidence="9">
    <location>
        <begin position="1"/>
        <end position="25"/>
    </location>
</feature>
<dbReference type="InterPro" id="IPR011765">
    <property type="entry name" value="Pept_M16_N"/>
</dbReference>
<dbReference type="PROSITE" id="PS51257">
    <property type="entry name" value="PROKAR_LIPOPROTEIN"/>
    <property type="match status" value="1"/>
</dbReference>
<dbReference type="InterPro" id="IPR001431">
    <property type="entry name" value="Pept_M16_Zn_BS"/>
</dbReference>
<comment type="similarity">
    <text evidence="2 8">Belongs to the peptidase M16 family.</text>
</comment>
<keyword evidence="6" id="KW-0862">Zinc</keyword>
<keyword evidence="13" id="KW-1185">Reference proteome</keyword>
<keyword evidence="4" id="KW-0479">Metal-binding</keyword>
<keyword evidence="9" id="KW-0732">Signal</keyword>
<dbReference type="InterPro" id="IPR007863">
    <property type="entry name" value="Peptidase_M16_C"/>
</dbReference>
<dbReference type="Gene3D" id="3.30.830.10">
    <property type="entry name" value="Metalloenzyme, LuxS/M16 peptidase-like"/>
    <property type="match status" value="4"/>
</dbReference>
<dbReference type="Pfam" id="PF00675">
    <property type="entry name" value="Peptidase_M16"/>
    <property type="match status" value="1"/>
</dbReference>
<dbReference type="EMBL" id="WTYR01000001">
    <property type="protein sequence ID" value="MXP09901.1"/>
    <property type="molecule type" value="Genomic_DNA"/>
</dbReference>
<dbReference type="GO" id="GO:0046872">
    <property type="term" value="F:metal ion binding"/>
    <property type="evidence" value="ECO:0007669"/>
    <property type="project" value="UniProtKB-KW"/>
</dbReference>
<dbReference type="Proteomes" id="UP000429229">
    <property type="component" value="Unassembled WGS sequence"/>
</dbReference>
<organism evidence="12 13">
    <name type="scientific">Alteriqipengyuania halimionae</name>
    <dbReference type="NCBI Taxonomy" id="1926630"/>
    <lineage>
        <taxon>Bacteria</taxon>
        <taxon>Pseudomonadati</taxon>
        <taxon>Pseudomonadota</taxon>
        <taxon>Alphaproteobacteria</taxon>
        <taxon>Sphingomonadales</taxon>
        <taxon>Erythrobacteraceae</taxon>
        <taxon>Alteriqipengyuania</taxon>
    </lineage>
</organism>
<dbReference type="PANTHER" id="PTHR43690:SF17">
    <property type="entry name" value="PROTEIN YHJJ"/>
    <property type="match status" value="1"/>
</dbReference>
<comment type="caution">
    <text evidence="12">The sequence shown here is derived from an EMBL/GenBank/DDBJ whole genome shotgun (WGS) entry which is preliminary data.</text>
</comment>
<feature type="chain" id="PRO_5026025952" evidence="9">
    <location>
        <begin position="26"/>
        <end position="961"/>
    </location>
</feature>
<dbReference type="InterPro" id="IPR011249">
    <property type="entry name" value="Metalloenz_LuxS/M16"/>
</dbReference>
<keyword evidence="3" id="KW-0645">Protease</keyword>
<dbReference type="GO" id="GO:0004222">
    <property type="term" value="F:metalloendopeptidase activity"/>
    <property type="evidence" value="ECO:0007669"/>
    <property type="project" value="InterPro"/>
</dbReference>
<dbReference type="RefSeq" id="WP_160616562.1">
    <property type="nucleotide sequence ID" value="NZ_WTYR01000001.1"/>
</dbReference>
<feature type="domain" description="Peptidase M16 N-terminal" evidence="10">
    <location>
        <begin position="75"/>
        <end position="201"/>
    </location>
</feature>
<evidence type="ECO:0000256" key="8">
    <source>
        <dbReference type="RuleBase" id="RU004447"/>
    </source>
</evidence>
<dbReference type="OrthoDB" id="9811314at2"/>